<dbReference type="Proteomes" id="UP000593594">
    <property type="component" value="Chromosome"/>
</dbReference>
<evidence type="ECO:0000259" key="1">
    <source>
        <dbReference type="Pfam" id="PF05292"/>
    </source>
</evidence>
<evidence type="ECO:0000313" key="4">
    <source>
        <dbReference type="Proteomes" id="UP000593594"/>
    </source>
</evidence>
<dbReference type="InterPro" id="IPR035372">
    <property type="entry name" value="MCD_N"/>
</dbReference>
<dbReference type="RefSeq" id="WP_213161235.1">
    <property type="nucleotide sequence ID" value="NZ_CP058214.1"/>
</dbReference>
<evidence type="ECO:0000259" key="2">
    <source>
        <dbReference type="Pfam" id="PF17408"/>
    </source>
</evidence>
<dbReference type="Gene3D" id="3.40.630.150">
    <property type="entry name" value="Malonyl-CoA decarboxylase, catalytic domain"/>
    <property type="match status" value="1"/>
</dbReference>
<dbReference type="Pfam" id="PF05292">
    <property type="entry name" value="MCD"/>
    <property type="match status" value="1"/>
</dbReference>
<sequence>MNVSFFRELIEQIVDRGRNLTQLSLQGTERAGRIAELSRMLMSRRGESSGVALAQRILTTYERLDDEGKLAFFTVLAEEFAPDADAVRTAAERYLEEPSAAGLDALSRATEPPRQEFFRRLNLAPEGTSAMVAMRADLLRFLPENPEFRAVDDDLVHLFGSWFNRGFLVLRRIDWSSPANILEKIIQYEAVHQIQGWDDLKRRLDPRDRRCFAFFHPSLVDEPLIFVEVALTHEIPGSIHALLNPVEHDAGDEPTTAVFYSISNCQKGLARISFGNFLIKQVVTDLAREMPSLKTFVTLSPVPGFMRWLDRERHADEPAVLNAEEVETLARLDEPGWQEDEEAVRALKPLVSELAAHYFLKEKRPNGQPLDPVARFHLGNGARLERINWLGDTSGRGLREAAGLMVNYLYELKDIEKNHEAYAEQGKVVASGAVQKLVRSERSKRALVAADG</sequence>
<gene>
    <name evidence="3" type="ORF">HW532_14955</name>
</gene>
<dbReference type="Pfam" id="PF17408">
    <property type="entry name" value="MCD_N"/>
    <property type="match status" value="1"/>
</dbReference>
<evidence type="ECO:0000313" key="3">
    <source>
        <dbReference type="EMBL" id="QPC43872.1"/>
    </source>
</evidence>
<dbReference type="GO" id="GO:0050080">
    <property type="term" value="F:malonyl-CoA decarboxylase activity"/>
    <property type="evidence" value="ECO:0007669"/>
    <property type="project" value="InterPro"/>
</dbReference>
<dbReference type="GO" id="GO:0006633">
    <property type="term" value="P:fatty acid biosynthetic process"/>
    <property type="evidence" value="ECO:0007669"/>
    <property type="project" value="InterPro"/>
</dbReference>
<keyword evidence="4" id="KW-1185">Reference proteome</keyword>
<dbReference type="Gene3D" id="1.20.140.90">
    <property type="entry name" value="Malonyl-CoA decarboxylase, oligemerization domain"/>
    <property type="match status" value="1"/>
</dbReference>
<accession>A0A7S8HCM0</accession>
<reference evidence="3 4" key="1">
    <citation type="submission" date="2020-06" db="EMBL/GenBank/DDBJ databases">
        <title>Genome sequence of 2 isolates from Red Sea Mangroves.</title>
        <authorList>
            <person name="Sefrji F."/>
            <person name="Michoud G."/>
            <person name="Merlino G."/>
            <person name="Daffonchio D."/>
        </authorList>
    </citation>
    <scope>NUCLEOTIDE SEQUENCE [LARGE SCALE GENOMIC DNA]</scope>
    <source>
        <strain evidence="3 4">R1DC25</strain>
    </source>
</reference>
<proteinExistence type="predicted"/>
<dbReference type="PANTHER" id="PTHR28641:SF1">
    <property type="entry name" value="MALONYL-COA DECARBOXYLASE, MITOCHONDRIAL"/>
    <property type="match status" value="1"/>
</dbReference>
<dbReference type="InterPro" id="IPR038917">
    <property type="entry name" value="Malonyl_CoA_deC"/>
</dbReference>
<feature type="domain" description="Malonyl-CoA decarboxylase C-terminal" evidence="1">
    <location>
        <begin position="166"/>
        <end position="411"/>
    </location>
</feature>
<dbReference type="PANTHER" id="PTHR28641">
    <property type="match status" value="1"/>
</dbReference>
<protein>
    <submittedName>
        <fullName evidence="3">Malonyl-CoA decarboxylase</fullName>
    </submittedName>
</protein>
<organism evidence="3 4">
    <name type="scientific">Kaustia mangrovi</name>
    <dbReference type="NCBI Taxonomy" id="2593653"/>
    <lineage>
        <taxon>Bacteria</taxon>
        <taxon>Pseudomonadati</taxon>
        <taxon>Pseudomonadota</taxon>
        <taxon>Alphaproteobacteria</taxon>
        <taxon>Hyphomicrobiales</taxon>
        <taxon>Parvibaculaceae</taxon>
        <taxon>Kaustia</taxon>
    </lineage>
</organism>
<dbReference type="InterPro" id="IPR038351">
    <property type="entry name" value="MCD_N_sf"/>
</dbReference>
<dbReference type="AlphaFoldDB" id="A0A7S8HCM0"/>
<feature type="domain" description="Malonyl-CoA decarboxylase N-terminal" evidence="2">
    <location>
        <begin position="80"/>
        <end position="163"/>
    </location>
</feature>
<dbReference type="InterPro" id="IPR007956">
    <property type="entry name" value="Malonyl_CoA_deC_C"/>
</dbReference>
<name>A0A7S8HCM0_9HYPH</name>
<dbReference type="EMBL" id="CP058214">
    <property type="protein sequence ID" value="QPC43872.1"/>
    <property type="molecule type" value="Genomic_DNA"/>
</dbReference>
<dbReference type="KEGG" id="kmn:HW532_14955"/>
<dbReference type="InterPro" id="IPR042303">
    <property type="entry name" value="Malonyl_CoA_deC_C_sf"/>
</dbReference>